<evidence type="ECO:0000313" key="2">
    <source>
        <dbReference type="EMBL" id="RRR70500.1"/>
    </source>
</evidence>
<accession>A0A426TXL6</accession>
<feature type="compositionally biased region" description="Low complexity" evidence="1">
    <location>
        <begin position="74"/>
        <end position="83"/>
    </location>
</feature>
<dbReference type="AlphaFoldDB" id="A0A426TXL6"/>
<dbReference type="Proteomes" id="UP000280307">
    <property type="component" value="Unassembled WGS sequence"/>
</dbReference>
<evidence type="ECO:0000313" key="3">
    <source>
        <dbReference type="Proteomes" id="UP000280307"/>
    </source>
</evidence>
<protein>
    <submittedName>
        <fullName evidence="2">Uncharacterized protein</fullName>
    </submittedName>
</protein>
<name>A0A426TXL6_9CHLR</name>
<organism evidence="2 3">
    <name type="scientific">Candidatus Viridilinea halotolerans</name>
    <dbReference type="NCBI Taxonomy" id="2491704"/>
    <lineage>
        <taxon>Bacteria</taxon>
        <taxon>Bacillati</taxon>
        <taxon>Chloroflexota</taxon>
        <taxon>Chloroflexia</taxon>
        <taxon>Chloroflexales</taxon>
        <taxon>Chloroflexineae</taxon>
        <taxon>Oscillochloridaceae</taxon>
        <taxon>Candidatus Viridilinea</taxon>
    </lineage>
</organism>
<sequence length="234" mass="24402">MMTQRSLFWPLSMLAIFAGVLLLLLGETSPHPISAQNEACLDPGQDNVNCPTTQEEQAGVANNPYPSPEPSPQPNIATLTFTPTPSPSPSPSSSPTPSATPTNGGGRAANTPTMSPTATATPQNGNADAPTLTPTIPYADFDQLICQPGATVALTGTTEPNTALLAFFADRAVGGSFSHSDGQYTITLRIGSERPGIYPVEVQMRSSRTLVDRWVCEVPGMPAVTPTATVVRGP</sequence>
<feature type="region of interest" description="Disordered" evidence="1">
    <location>
        <begin position="58"/>
        <end position="133"/>
    </location>
</feature>
<gene>
    <name evidence="2" type="ORF">EI684_13295</name>
</gene>
<proteinExistence type="predicted"/>
<comment type="caution">
    <text evidence="2">The sequence shown here is derived from an EMBL/GenBank/DDBJ whole genome shotgun (WGS) entry which is preliminary data.</text>
</comment>
<reference evidence="2 3" key="1">
    <citation type="submission" date="2018-12" db="EMBL/GenBank/DDBJ databases">
        <title>Genome Sequence of Candidatus Viridilinea halotolerans isolated from saline sulfide-rich spring.</title>
        <authorList>
            <person name="Grouzdev D.S."/>
            <person name="Burganskaya E.I."/>
            <person name="Krutkina M.S."/>
            <person name="Sukhacheva M.V."/>
            <person name="Gorlenko V.M."/>
        </authorList>
    </citation>
    <scope>NUCLEOTIDE SEQUENCE [LARGE SCALE GENOMIC DNA]</scope>
    <source>
        <strain evidence="2">Chok-6</strain>
    </source>
</reference>
<evidence type="ECO:0000256" key="1">
    <source>
        <dbReference type="SAM" id="MobiDB-lite"/>
    </source>
</evidence>
<feature type="compositionally biased region" description="Low complexity" evidence="1">
    <location>
        <begin position="95"/>
        <end position="122"/>
    </location>
</feature>
<dbReference type="EMBL" id="RSAS01000516">
    <property type="protein sequence ID" value="RRR70500.1"/>
    <property type="molecule type" value="Genomic_DNA"/>
</dbReference>
<feature type="compositionally biased region" description="Pro residues" evidence="1">
    <location>
        <begin position="84"/>
        <end position="94"/>
    </location>
</feature>